<evidence type="ECO:0000313" key="3">
    <source>
        <dbReference type="Proteomes" id="UP000006315"/>
    </source>
</evidence>
<sequence length="100" mass="11690">MSRVEVFALGLILFIFGIGFSYYSTQAFYEKYKEIRSETDVSKKFMKGLGEIWLYEYSTLGFLIFTILLIIIGVILMFFSITNDSQFIKQIIDLLLSIRE</sequence>
<name>K6D2Z5_SCHAZ</name>
<keyword evidence="1" id="KW-1133">Transmembrane helix</keyword>
<gene>
    <name evidence="2" type="ORF">BAZO_20848</name>
</gene>
<proteinExistence type="predicted"/>
<keyword evidence="1" id="KW-0812">Transmembrane</keyword>
<dbReference type="STRING" id="1131731.BAZO_20848"/>
<dbReference type="EMBL" id="AJLR01000155">
    <property type="protein sequence ID" value="EKN62604.1"/>
    <property type="molecule type" value="Genomic_DNA"/>
</dbReference>
<feature type="transmembrane region" description="Helical" evidence="1">
    <location>
        <begin position="6"/>
        <end position="23"/>
    </location>
</feature>
<organism evidence="2 3">
    <name type="scientific">Schinkia azotoformans LMG 9581</name>
    <dbReference type="NCBI Taxonomy" id="1131731"/>
    <lineage>
        <taxon>Bacteria</taxon>
        <taxon>Bacillati</taxon>
        <taxon>Bacillota</taxon>
        <taxon>Bacilli</taxon>
        <taxon>Bacillales</taxon>
        <taxon>Bacillaceae</taxon>
        <taxon>Calidifontibacillus/Schinkia group</taxon>
        <taxon>Schinkia</taxon>
    </lineage>
</organism>
<keyword evidence="3" id="KW-1185">Reference proteome</keyword>
<accession>K6D2Z5</accession>
<evidence type="ECO:0000313" key="2">
    <source>
        <dbReference type="EMBL" id="EKN62604.1"/>
    </source>
</evidence>
<keyword evidence="1" id="KW-0472">Membrane</keyword>
<protein>
    <submittedName>
        <fullName evidence="2">Uncharacterized protein</fullName>
    </submittedName>
</protein>
<dbReference type="Proteomes" id="UP000006315">
    <property type="component" value="Unassembled WGS sequence"/>
</dbReference>
<dbReference type="AlphaFoldDB" id="K6D2Z5"/>
<feature type="transmembrane region" description="Helical" evidence="1">
    <location>
        <begin position="52"/>
        <end position="79"/>
    </location>
</feature>
<evidence type="ECO:0000256" key="1">
    <source>
        <dbReference type="SAM" id="Phobius"/>
    </source>
</evidence>
<reference evidence="2 3" key="1">
    <citation type="journal article" date="2012" name="Front. Microbiol.">
        <title>Redundancy and modularity in membrane-associated dissimilatory nitrate reduction in Bacillus.</title>
        <authorList>
            <person name="Heylen K."/>
            <person name="Keltjens J."/>
        </authorList>
    </citation>
    <scope>NUCLEOTIDE SEQUENCE [LARGE SCALE GENOMIC DNA]</scope>
    <source>
        <strain evidence="2 3">LMG 9581</strain>
    </source>
</reference>
<dbReference type="RefSeq" id="WP_004432374.1">
    <property type="nucleotide sequence ID" value="NZ_AJLR01000155.1"/>
</dbReference>
<comment type="caution">
    <text evidence="2">The sequence shown here is derived from an EMBL/GenBank/DDBJ whole genome shotgun (WGS) entry which is preliminary data.</text>
</comment>
<dbReference type="PATRIC" id="fig|1131731.3.peg.4253"/>